<dbReference type="Gene3D" id="3.20.20.210">
    <property type="match status" value="1"/>
</dbReference>
<evidence type="ECO:0000313" key="2">
    <source>
        <dbReference type="EMBL" id="GAI57795.1"/>
    </source>
</evidence>
<reference evidence="2" key="1">
    <citation type="journal article" date="2014" name="Front. Microbiol.">
        <title>High frequency of phylogenetically diverse reductive dehalogenase-homologous genes in deep subseafloor sedimentary metagenomes.</title>
        <authorList>
            <person name="Kawai M."/>
            <person name="Futagami T."/>
            <person name="Toyoda A."/>
            <person name="Takaki Y."/>
            <person name="Nishi S."/>
            <person name="Hori S."/>
            <person name="Arai W."/>
            <person name="Tsubouchi T."/>
            <person name="Morono Y."/>
            <person name="Uchiyama I."/>
            <person name="Ito T."/>
            <person name="Fujiyama A."/>
            <person name="Inagaki F."/>
            <person name="Takami H."/>
        </authorList>
    </citation>
    <scope>NUCLEOTIDE SEQUENCE</scope>
    <source>
        <strain evidence="2">Expedition CK06-06</strain>
    </source>
</reference>
<feature type="domain" description="Uroporphyrinogen decarboxylase (URO-D)" evidence="1">
    <location>
        <begin position="28"/>
        <end position="183"/>
    </location>
</feature>
<dbReference type="AlphaFoldDB" id="X1R3V5"/>
<accession>X1R3V5</accession>
<dbReference type="Pfam" id="PF01208">
    <property type="entry name" value="URO-D"/>
    <property type="match status" value="1"/>
</dbReference>
<proteinExistence type="predicted"/>
<gene>
    <name evidence="2" type="ORF">S06H3_60581</name>
</gene>
<feature type="non-terminal residue" evidence="2">
    <location>
        <position position="1"/>
    </location>
</feature>
<dbReference type="SUPFAM" id="SSF51726">
    <property type="entry name" value="UROD/MetE-like"/>
    <property type="match status" value="1"/>
</dbReference>
<sequence length="184" mass="21215">GEPNTVSNNMAWLKGGIAMMDYFAAWEQAVNQLKTECGTVSAIAGILKAPFDILADKLRGFRQVSIDVYRQPKKVEAACEALTPYLLQNAKVTSDPTKQVPVTVWLHRGTMFSKDMYERFFWPTMKEIIVKLWQEGIQTLWYAEGNWDKWLSYTEELPEKSIIYHVDKGDIFEVHKRLGDKFCI</sequence>
<protein>
    <recommendedName>
        <fullName evidence="1">Uroporphyrinogen decarboxylase (URO-D) domain-containing protein</fullName>
    </recommendedName>
</protein>
<organism evidence="2">
    <name type="scientific">marine sediment metagenome</name>
    <dbReference type="NCBI Taxonomy" id="412755"/>
    <lineage>
        <taxon>unclassified sequences</taxon>
        <taxon>metagenomes</taxon>
        <taxon>ecological metagenomes</taxon>
    </lineage>
</organism>
<comment type="caution">
    <text evidence="2">The sequence shown here is derived from an EMBL/GenBank/DDBJ whole genome shotgun (WGS) entry which is preliminary data.</text>
</comment>
<evidence type="ECO:0000259" key="1">
    <source>
        <dbReference type="Pfam" id="PF01208"/>
    </source>
</evidence>
<dbReference type="GO" id="GO:0006779">
    <property type="term" value="P:porphyrin-containing compound biosynthetic process"/>
    <property type="evidence" value="ECO:0007669"/>
    <property type="project" value="InterPro"/>
</dbReference>
<name>X1R3V5_9ZZZZ</name>
<dbReference type="GO" id="GO:0004853">
    <property type="term" value="F:uroporphyrinogen decarboxylase activity"/>
    <property type="evidence" value="ECO:0007669"/>
    <property type="project" value="InterPro"/>
</dbReference>
<dbReference type="InterPro" id="IPR038071">
    <property type="entry name" value="UROD/MetE-like_sf"/>
</dbReference>
<dbReference type="InterPro" id="IPR000257">
    <property type="entry name" value="Uroporphyrinogen_deCOase"/>
</dbReference>
<dbReference type="EMBL" id="BARV01039546">
    <property type="protein sequence ID" value="GAI57795.1"/>
    <property type="molecule type" value="Genomic_DNA"/>
</dbReference>
<feature type="non-terminal residue" evidence="2">
    <location>
        <position position="184"/>
    </location>
</feature>